<evidence type="ECO:0000313" key="2">
    <source>
        <dbReference type="Proteomes" id="UP000251889"/>
    </source>
</evidence>
<comment type="caution">
    <text evidence="1">The sequence shown here is derived from an EMBL/GenBank/DDBJ whole genome shotgun (WGS) entry which is preliminary data.</text>
</comment>
<gene>
    <name evidence="1" type="ORF">DQQ10_22360</name>
</gene>
<protein>
    <submittedName>
        <fullName evidence="1">Uncharacterized protein</fullName>
    </submittedName>
</protein>
<dbReference type="EMBL" id="QMFY01000015">
    <property type="protein sequence ID" value="RAV98763.1"/>
    <property type="molecule type" value="Genomic_DNA"/>
</dbReference>
<name>A0A364XX34_9BACT</name>
<evidence type="ECO:0000313" key="1">
    <source>
        <dbReference type="EMBL" id="RAV98763.1"/>
    </source>
</evidence>
<proteinExistence type="predicted"/>
<reference evidence="1 2" key="1">
    <citation type="submission" date="2018-06" db="EMBL/GenBank/DDBJ databases">
        <title>Chryseolinea flavus sp. nov., a member of the phylum Bacteroidetes isolated from soil.</title>
        <authorList>
            <person name="Li Y."/>
            <person name="Wang J."/>
        </authorList>
    </citation>
    <scope>NUCLEOTIDE SEQUENCE [LARGE SCALE GENOMIC DNA]</scope>
    <source>
        <strain evidence="1 2">SDU1-6</strain>
    </source>
</reference>
<dbReference type="AlphaFoldDB" id="A0A364XX34"/>
<keyword evidence="2" id="KW-1185">Reference proteome</keyword>
<organism evidence="1 2">
    <name type="scientific">Pseudochryseolinea flava</name>
    <dbReference type="NCBI Taxonomy" id="2059302"/>
    <lineage>
        <taxon>Bacteria</taxon>
        <taxon>Pseudomonadati</taxon>
        <taxon>Bacteroidota</taxon>
        <taxon>Cytophagia</taxon>
        <taxon>Cytophagales</taxon>
        <taxon>Fulvivirgaceae</taxon>
        <taxon>Pseudochryseolinea</taxon>
    </lineage>
</organism>
<sequence length="109" mass="12906">MNMNWNTIYITGKPGFQQELRRKLEHTDLECMPGYVDNSTADVSHDLYWLDERTEIRELKEAIGSKMVWKYRLKFYASLESFLEAQERGKPKGLTKDEMDLMAHMREVA</sequence>
<dbReference type="Proteomes" id="UP000251889">
    <property type="component" value="Unassembled WGS sequence"/>
</dbReference>
<accession>A0A364XX34</accession>